<evidence type="ECO:0000313" key="3">
    <source>
        <dbReference type="EMBL" id="KAK9734028.1"/>
    </source>
</evidence>
<proteinExistence type="predicted"/>
<dbReference type="InterPro" id="IPR039299">
    <property type="entry name" value="SEOA"/>
</dbReference>
<dbReference type="AlphaFoldDB" id="A0AAW1LDV6"/>
<evidence type="ECO:0008006" key="5">
    <source>
        <dbReference type="Google" id="ProtNLM"/>
    </source>
</evidence>
<dbReference type="Pfam" id="PF14577">
    <property type="entry name" value="SEO_C"/>
    <property type="match status" value="1"/>
</dbReference>
<keyword evidence="4" id="KW-1185">Reference proteome</keyword>
<dbReference type="EMBL" id="JBDFQZ010000004">
    <property type="protein sequence ID" value="KAK9734028.1"/>
    <property type="molecule type" value="Genomic_DNA"/>
</dbReference>
<dbReference type="PANTHER" id="PTHR33232">
    <property type="entry name" value="PROTEIN SIEVE ELEMENT OCCLUSION B-LIKE"/>
    <property type="match status" value="1"/>
</dbReference>
<dbReference type="GO" id="GO:0010088">
    <property type="term" value="P:phloem development"/>
    <property type="evidence" value="ECO:0007669"/>
    <property type="project" value="InterPro"/>
</dbReference>
<dbReference type="Pfam" id="PF14576">
    <property type="entry name" value="SEO_N"/>
    <property type="match status" value="1"/>
</dbReference>
<protein>
    <recommendedName>
        <fullName evidence="5">Protein SIEVE ELEMENT OCCLUSION B-like</fullName>
    </recommendedName>
</protein>
<feature type="domain" description="Sieve element occlusion N-terminal" evidence="1">
    <location>
        <begin position="90"/>
        <end position="381"/>
    </location>
</feature>
<sequence>MHFKTYSKIKIEIKTETEIHISNNKEKPGVMANLTSSQKEHINANTNTNTPMLKENSHISITTRPLVVTQYSGAKVTSSGGGRQFTTKVSDEARILKQIQATHAPNARAVDTAPIVTVVDDILQRASLSSNAPTAADQGAKELVANALAEKLGAVSAGATGTMLEALAIDIQKVGCEFSCKCSGRDVHASTIEVMNMLGNYTWDAKVVITLASFAVTYGELWLVILLGQANHPLAKSIAVLRQTPELSEINGVLKPEFATLNELLKIVLRVAKTLAEFSSLPTKYITPEDAPLATSMNHIAVSTYWSIRSIVACGARITSNIGITSDLGNSATEAWDLSSLTHKMKSLHDQLRQKLELCYEHIVKKMEEAYANLVHIYEMPQEDNLRLLRTLIYPRDDITPLVKISPKKLHIIDIIKDAVADILHLPNADDVRVERFSVDVLKGKTVLFFISDLDVSEEELGILGKIYKESRTNEKEFEYEIVWLPVVDQMTKESEQKLKMLQYKMPWYTLLHPSILDAVSKRFIREYLGFVKKQVIVAVNPVGKETSRDAYHLMLIWGNAAYPFTRERIDELWKKETWKPDFLLASVLPEFNKWAAQPNTYVCFFGGEDIEWIRRFTASIKEHAPKTGTKIELVYIGKPNAKLAVERIIKIIVSEKIAYTLPNVTTVTYFWTRLESMLYTRTQYSHTNVDNDNFIKQIMAVLGFGSGHEGWASIGKPGTTEIVQAKGDHIVASISEQEFAAHSKERGFVSAITKFIGTHQGNCGFHCNRVEFPSVPGAGVPSKVTCTDCQRPMDKYILYKCCTG</sequence>
<reference evidence="3" key="1">
    <citation type="submission" date="2024-03" db="EMBL/GenBank/DDBJ databases">
        <title>WGS assembly of Saponaria officinalis var. Norfolk2.</title>
        <authorList>
            <person name="Jenkins J."/>
            <person name="Shu S."/>
            <person name="Grimwood J."/>
            <person name="Barry K."/>
            <person name="Goodstein D."/>
            <person name="Schmutz J."/>
            <person name="Leebens-Mack J."/>
            <person name="Osbourn A."/>
        </authorList>
    </citation>
    <scope>NUCLEOTIDE SEQUENCE [LARGE SCALE GENOMIC DNA]</scope>
    <source>
        <strain evidence="3">JIC</strain>
    </source>
</reference>
<evidence type="ECO:0000259" key="2">
    <source>
        <dbReference type="Pfam" id="PF14577"/>
    </source>
</evidence>
<accession>A0AAW1LDV6</accession>
<evidence type="ECO:0000259" key="1">
    <source>
        <dbReference type="Pfam" id="PF14576"/>
    </source>
</evidence>
<dbReference type="InterPro" id="IPR027944">
    <property type="entry name" value="SEO_C"/>
</dbReference>
<gene>
    <name evidence="3" type="ORF">RND81_04G109900</name>
</gene>
<evidence type="ECO:0000313" key="4">
    <source>
        <dbReference type="Proteomes" id="UP001443914"/>
    </source>
</evidence>
<dbReference type="PANTHER" id="PTHR33232:SF20">
    <property type="entry name" value="PROTEIN SIEVE ELEMENT OCCLUSION B-LIKE"/>
    <property type="match status" value="1"/>
</dbReference>
<feature type="domain" description="Sieve element occlusion C-terminal" evidence="2">
    <location>
        <begin position="569"/>
        <end position="804"/>
    </location>
</feature>
<dbReference type="Proteomes" id="UP001443914">
    <property type="component" value="Unassembled WGS sequence"/>
</dbReference>
<dbReference type="InterPro" id="IPR027942">
    <property type="entry name" value="SEO_N"/>
</dbReference>
<name>A0AAW1LDV6_SAPOF</name>
<organism evidence="3 4">
    <name type="scientific">Saponaria officinalis</name>
    <name type="common">Common soapwort</name>
    <name type="synonym">Lychnis saponaria</name>
    <dbReference type="NCBI Taxonomy" id="3572"/>
    <lineage>
        <taxon>Eukaryota</taxon>
        <taxon>Viridiplantae</taxon>
        <taxon>Streptophyta</taxon>
        <taxon>Embryophyta</taxon>
        <taxon>Tracheophyta</taxon>
        <taxon>Spermatophyta</taxon>
        <taxon>Magnoliopsida</taxon>
        <taxon>eudicotyledons</taxon>
        <taxon>Gunneridae</taxon>
        <taxon>Pentapetalae</taxon>
        <taxon>Caryophyllales</taxon>
        <taxon>Caryophyllaceae</taxon>
        <taxon>Caryophylleae</taxon>
        <taxon>Saponaria</taxon>
    </lineage>
</organism>
<comment type="caution">
    <text evidence="3">The sequence shown here is derived from an EMBL/GenBank/DDBJ whole genome shotgun (WGS) entry which is preliminary data.</text>
</comment>